<dbReference type="PANTHER" id="PTHR38899">
    <property type="entry name" value="DOMAIN OOKINETE PROTEIN, PUTATIVE-RELATED"/>
    <property type="match status" value="1"/>
</dbReference>
<proteinExistence type="predicted"/>
<keyword evidence="2" id="KW-1185">Reference proteome</keyword>
<reference evidence="1 2" key="1">
    <citation type="journal article" date="2014" name="Genome Biol. Evol.">
        <title>The secreted proteins of Achlya hypogyna and Thraustotheca clavata identify the ancestral oomycete secretome and reveal gene acquisitions by horizontal gene transfer.</title>
        <authorList>
            <person name="Misner I."/>
            <person name="Blouin N."/>
            <person name="Leonard G."/>
            <person name="Richards T.A."/>
            <person name="Lane C.E."/>
        </authorList>
    </citation>
    <scope>NUCLEOTIDE SEQUENCE [LARGE SCALE GENOMIC DNA]</scope>
    <source>
        <strain evidence="1 2">ATCC 48635</strain>
    </source>
</reference>
<dbReference type="OrthoDB" id="59582at2759"/>
<sequence>MPALLLPSLHDFSLQAALPQATSPTATTRTALVFGWDDVLCPSSWLAQTSAIHPNQLAHPALGHQLSVLDDHIRHLVTQAMVMGPVVIVANDVDAMHRTCGRFFPLTLQLLSSSCNVRVVGTEPNVLDRICAEYLQVSTSLFAPQTTLVVVGGPVLRQSCLEMAYAPLVVAKVVTCGRRTPSVDEVRQQVHMLGSGLMQIVVSHTTGVDMLL</sequence>
<gene>
    <name evidence="1" type="ORF">ACHHYP_11263</name>
</gene>
<dbReference type="EMBL" id="JNBR01001572">
    <property type="protein sequence ID" value="OQR85863.1"/>
    <property type="molecule type" value="Genomic_DNA"/>
</dbReference>
<dbReference type="Proteomes" id="UP000243579">
    <property type="component" value="Unassembled WGS sequence"/>
</dbReference>
<dbReference type="AlphaFoldDB" id="A0A1V9YJE5"/>
<organism evidence="1 2">
    <name type="scientific">Achlya hypogyna</name>
    <name type="common">Oomycete</name>
    <name type="synonym">Protoachlya hypogyna</name>
    <dbReference type="NCBI Taxonomy" id="1202772"/>
    <lineage>
        <taxon>Eukaryota</taxon>
        <taxon>Sar</taxon>
        <taxon>Stramenopiles</taxon>
        <taxon>Oomycota</taxon>
        <taxon>Saprolegniomycetes</taxon>
        <taxon>Saprolegniales</taxon>
        <taxon>Achlyaceae</taxon>
        <taxon>Achlya</taxon>
    </lineage>
</organism>
<comment type="caution">
    <text evidence="1">The sequence shown here is derived from an EMBL/GenBank/DDBJ whole genome shotgun (WGS) entry which is preliminary data.</text>
</comment>
<protein>
    <submittedName>
        <fullName evidence="1">Uncharacterized protein</fullName>
    </submittedName>
</protein>
<evidence type="ECO:0000313" key="2">
    <source>
        <dbReference type="Proteomes" id="UP000243579"/>
    </source>
</evidence>
<accession>A0A1V9YJE5</accession>
<dbReference type="PANTHER" id="PTHR38899:SF1">
    <property type="entry name" value="PROTEIN KINASE"/>
    <property type="match status" value="1"/>
</dbReference>
<evidence type="ECO:0000313" key="1">
    <source>
        <dbReference type="EMBL" id="OQR85863.1"/>
    </source>
</evidence>
<name>A0A1V9YJE5_ACHHY</name>